<reference evidence="2" key="1">
    <citation type="journal article" date="2020" name="Nature">
        <title>Giant virus diversity and host interactions through global metagenomics.</title>
        <authorList>
            <person name="Schulz F."/>
            <person name="Roux S."/>
            <person name="Paez-Espino D."/>
            <person name="Jungbluth S."/>
            <person name="Walsh D.A."/>
            <person name="Denef V.J."/>
            <person name="McMahon K.D."/>
            <person name="Konstantinidis K.T."/>
            <person name="Eloe-Fadrosh E.A."/>
            <person name="Kyrpides N.C."/>
            <person name="Woyke T."/>
        </authorList>
    </citation>
    <scope>NUCLEOTIDE SEQUENCE</scope>
    <source>
        <strain evidence="2">GVMAG-M-3300023184-50</strain>
    </source>
</reference>
<protein>
    <submittedName>
        <fullName evidence="2">Uncharacterized protein</fullName>
    </submittedName>
</protein>
<feature type="region of interest" description="Disordered" evidence="1">
    <location>
        <begin position="37"/>
        <end position="64"/>
    </location>
</feature>
<organism evidence="2">
    <name type="scientific">viral metagenome</name>
    <dbReference type="NCBI Taxonomy" id="1070528"/>
    <lineage>
        <taxon>unclassified sequences</taxon>
        <taxon>metagenomes</taxon>
        <taxon>organismal metagenomes</taxon>
    </lineage>
</organism>
<proteinExistence type="predicted"/>
<accession>A0A6C0I8J3</accession>
<feature type="compositionally biased region" description="Basic residues" evidence="1">
    <location>
        <begin position="109"/>
        <end position="120"/>
    </location>
</feature>
<sequence length="120" mass="13072">MSEGGRKKQPSAWIKHVMAYSKAHGMKFGDALSKAGPSFKSKTAKHGGQLLSKGTPMGGRRRTAKRGGALYGFTGGDYVGSQLSDGAGRFPRYDVENNNYPTTGMIGGRRSRGRRYSRRR</sequence>
<feature type="region of interest" description="Disordered" evidence="1">
    <location>
        <begin position="90"/>
        <end position="120"/>
    </location>
</feature>
<evidence type="ECO:0000313" key="2">
    <source>
        <dbReference type="EMBL" id="QHT88423.1"/>
    </source>
</evidence>
<evidence type="ECO:0000256" key="1">
    <source>
        <dbReference type="SAM" id="MobiDB-lite"/>
    </source>
</evidence>
<name>A0A6C0I8J3_9ZZZZ</name>
<dbReference type="EMBL" id="MN740116">
    <property type="protein sequence ID" value="QHT88423.1"/>
    <property type="molecule type" value="Genomic_DNA"/>
</dbReference>
<dbReference type="AlphaFoldDB" id="A0A6C0I8J3"/>